<evidence type="ECO:0000256" key="6">
    <source>
        <dbReference type="SAM" id="MobiDB-lite"/>
    </source>
</evidence>
<feature type="region of interest" description="Disordered" evidence="6">
    <location>
        <begin position="1"/>
        <end position="30"/>
    </location>
</feature>
<evidence type="ECO:0000256" key="4">
    <source>
        <dbReference type="PROSITE-ProRule" id="PRU00278"/>
    </source>
</evidence>
<dbReference type="Proteomes" id="UP000887574">
    <property type="component" value="Unplaced"/>
</dbReference>
<dbReference type="GO" id="GO:0003755">
    <property type="term" value="F:peptidyl-prolyl cis-trans isomerase activity"/>
    <property type="evidence" value="ECO:0007669"/>
    <property type="project" value="UniProtKB-UniRule"/>
</dbReference>
<protein>
    <recommendedName>
        <fullName evidence="5">Peptidyl-prolyl cis-trans isomerase</fullName>
        <ecNumber evidence="5">5.2.1.8</ecNumber>
    </recommendedName>
</protein>
<dbReference type="PROSITE" id="PS50198">
    <property type="entry name" value="PPIC_PPIASE_2"/>
    <property type="match status" value="1"/>
</dbReference>
<feature type="domain" description="PpiC" evidence="7">
    <location>
        <begin position="66"/>
        <end position="169"/>
    </location>
</feature>
<evidence type="ECO:0000256" key="3">
    <source>
        <dbReference type="ARBA" id="ARBA00023235"/>
    </source>
</evidence>
<reference evidence="9" key="1">
    <citation type="submission" date="2022-11" db="UniProtKB">
        <authorList>
            <consortium name="WormBaseParasite"/>
        </authorList>
    </citation>
    <scope>IDENTIFICATION</scope>
</reference>
<evidence type="ECO:0000313" key="8">
    <source>
        <dbReference type="Proteomes" id="UP000887574"/>
    </source>
</evidence>
<dbReference type="InterPro" id="IPR051370">
    <property type="entry name" value="PPIase_Pin1"/>
</dbReference>
<evidence type="ECO:0000256" key="5">
    <source>
        <dbReference type="RuleBase" id="RU363014"/>
    </source>
</evidence>
<dbReference type="EC" id="5.2.1.8" evidence="5"/>
<dbReference type="InterPro" id="IPR046357">
    <property type="entry name" value="PPIase_dom_sf"/>
</dbReference>
<evidence type="ECO:0000259" key="7">
    <source>
        <dbReference type="PROSITE" id="PS50198"/>
    </source>
</evidence>
<comment type="catalytic activity">
    <reaction evidence="1 5">
        <text>[protein]-peptidylproline (omega=180) = [protein]-peptidylproline (omega=0)</text>
        <dbReference type="Rhea" id="RHEA:16237"/>
        <dbReference type="Rhea" id="RHEA-COMP:10747"/>
        <dbReference type="Rhea" id="RHEA-COMP:10748"/>
        <dbReference type="ChEBI" id="CHEBI:83833"/>
        <dbReference type="ChEBI" id="CHEBI:83834"/>
        <dbReference type="EC" id="5.2.1.8"/>
    </reaction>
</comment>
<dbReference type="GO" id="GO:0005829">
    <property type="term" value="C:cytosol"/>
    <property type="evidence" value="ECO:0007669"/>
    <property type="project" value="TreeGrafter"/>
</dbReference>
<accession>A0A915CQL1</accession>
<evidence type="ECO:0000256" key="1">
    <source>
        <dbReference type="ARBA" id="ARBA00000971"/>
    </source>
</evidence>
<dbReference type="PANTHER" id="PTHR10657">
    <property type="entry name" value="PEPTIDYL-PROLYL CIS-TRANS ISOMERASE"/>
    <property type="match status" value="1"/>
</dbReference>
<dbReference type="GO" id="GO:0005634">
    <property type="term" value="C:nucleus"/>
    <property type="evidence" value="ECO:0007669"/>
    <property type="project" value="TreeGrafter"/>
</dbReference>
<evidence type="ECO:0000313" key="9">
    <source>
        <dbReference type="WBParaSite" id="jg11082"/>
    </source>
</evidence>
<dbReference type="SUPFAM" id="SSF54534">
    <property type="entry name" value="FKBP-like"/>
    <property type="match status" value="1"/>
</dbReference>
<organism evidence="8 9">
    <name type="scientific">Ditylenchus dipsaci</name>
    <dbReference type="NCBI Taxonomy" id="166011"/>
    <lineage>
        <taxon>Eukaryota</taxon>
        <taxon>Metazoa</taxon>
        <taxon>Ecdysozoa</taxon>
        <taxon>Nematoda</taxon>
        <taxon>Chromadorea</taxon>
        <taxon>Rhabditida</taxon>
        <taxon>Tylenchina</taxon>
        <taxon>Tylenchomorpha</taxon>
        <taxon>Sphaerularioidea</taxon>
        <taxon>Anguinidae</taxon>
        <taxon>Anguininae</taxon>
        <taxon>Ditylenchus</taxon>
    </lineage>
</organism>
<keyword evidence="8" id="KW-1185">Reference proteome</keyword>
<dbReference type="Gene3D" id="3.10.50.40">
    <property type="match status" value="1"/>
</dbReference>
<name>A0A915CQL1_9BILA</name>
<dbReference type="PANTHER" id="PTHR10657:SF4">
    <property type="entry name" value="PEPTIDYL-PROLYL CIS-TRANS ISOMERASE-RELATED"/>
    <property type="match status" value="1"/>
</dbReference>
<dbReference type="WBParaSite" id="jg11082">
    <property type="protein sequence ID" value="jg11082"/>
    <property type="gene ID" value="jg11082"/>
</dbReference>
<dbReference type="InterPro" id="IPR000297">
    <property type="entry name" value="PPIase_PpiC"/>
</dbReference>
<evidence type="ECO:0000256" key="2">
    <source>
        <dbReference type="ARBA" id="ARBA00023110"/>
    </source>
</evidence>
<proteinExistence type="predicted"/>
<dbReference type="AlphaFoldDB" id="A0A915CQL1"/>
<sequence>MSASNEEAVSSKKRKTETEEGEEDELPKGWEKRMSRISGIARRRTRVRRRKFLTRFNVCIFSSSMRDLVDRHHGGLKTSRVPKKEARATLEGYEKELSHMDEAARRSKFRKIAAEFSDCNSAKRGGDLGAFEKRQMQKPFEDAAFALKIGQMSEITETDSGLHLILRIA</sequence>
<keyword evidence="2 4" id="KW-0697">Rotamase</keyword>
<keyword evidence="3 4" id="KW-0413">Isomerase</keyword>
<dbReference type="Pfam" id="PF00639">
    <property type="entry name" value="Rotamase"/>
    <property type="match status" value="1"/>
</dbReference>